<protein>
    <submittedName>
        <fullName evidence="2">NAD(P)-dependent dehydrogenase, short-chain alcohol dehydrogenase family</fullName>
    </submittedName>
</protein>
<evidence type="ECO:0000256" key="1">
    <source>
        <dbReference type="ARBA" id="ARBA00006484"/>
    </source>
</evidence>
<comment type="similarity">
    <text evidence="1">Belongs to the short-chain dehydrogenases/reductases (SDR) family.</text>
</comment>
<name>A0A1I3W9F4_9HYPH</name>
<reference evidence="2 3" key="1">
    <citation type="submission" date="2016-10" db="EMBL/GenBank/DDBJ databases">
        <authorList>
            <person name="Varghese N."/>
            <person name="Submissions S."/>
        </authorList>
    </citation>
    <scope>NUCLEOTIDE SEQUENCE [LARGE SCALE GENOMIC DNA]</scope>
    <source>
        <strain evidence="2 3">DSM 21822</strain>
    </source>
</reference>
<dbReference type="InterPro" id="IPR002347">
    <property type="entry name" value="SDR_fam"/>
</dbReference>
<dbReference type="FunFam" id="3.40.50.720:FF:000084">
    <property type="entry name" value="Short-chain dehydrogenase reductase"/>
    <property type="match status" value="1"/>
</dbReference>
<dbReference type="InterPro" id="IPR050259">
    <property type="entry name" value="SDR"/>
</dbReference>
<keyword evidence="3" id="KW-1185">Reference proteome</keyword>
<dbReference type="Gene3D" id="3.40.50.720">
    <property type="entry name" value="NAD(P)-binding Rossmann-like Domain"/>
    <property type="match status" value="1"/>
</dbReference>
<evidence type="ECO:0000313" key="2">
    <source>
        <dbReference type="EMBL" id="SFK03833.1"/>
    </source>
</evidence>
<dbReference type="EMBL" id="FOSL01000002">
    <property type="protein sequence ID" value="SFK03833.1"/>
    <property type="molecule type" value="Genomic_DNA"/>
</dbReference>
<dbReference type="PRINTS" id="PR00081">
    <property type="entry name" value="GDHRDH"/>
</dbReference>
<dbReference type="Pfam" id="PF13561">
    <property type="entry name" value="adh_short_C2"/>
    <property type="match status" value="1"/>
</dbReference>
<dbReference type="InterPro" id="IPR020904">
    <property type="entry name" value="Sc_DH/Rdtase_CS"/>
</dbReference>
<dbReference type="PRINTS" id="PR00080">
    <property type="entry name" value="SDRFAMILY"/>
</dbReference>
<sequence>MPMDLGLTGKVAAITGGGSGIGLGVAEGFAREGAHLVLAGRRGDILATEAERLSREYGIKAVAAACDVTTAEGCAALAEAVRRDFGGADILVNNAGTGSNETIMEASDEKWNDFWNLHVMAAVRLARGFVPMMRERGGGSILHNASICAVQPLWYEPIYNVTKAALMMFSKNLANEVIKDNIRVNTINPGLVLTGDWIKTAKQLTADSGGDWEAYLRGIAEENTPIKRFASVEELANFFVFLSSDRASYAVGSTYYVDGGWLRTV</sequence>
<evidence type="ECO:0000313" key="3">
    <source>
        <dbReference type="Proteomes" id="UP000323300"/>
    </source>
</evidence>
<dbReference type="PANTHER" id="PTHR42879">
    <property type="entry name" value="3-OXOACYL-(ACYL-CARRIER-PROTEIN) REDUCTASE"/>
    <property type="match status" value="1"/>
</dbReference>
<proteinExistence type="inferred from homology"/>
<dbReference type="GO" id="GO:0032787">
    <property type="term" value="P:monocarboxylic acid metabolic process"/>
    <property type="evidence" value="ECO:0007669"/>
    <property type="project" value="UniProtKB-ARBA"/>
</dbReference>
<dbReference type="PROSITE" id="PS00061">
    <property type="entry name" value="ADH_SHORT"/>
    <property type="match status" value="1"/>
</dbReference>
<dbReference type="AlphaFoldDB" id="A0A1I3W9F4"/>
<gene>
    <name evidence="2" type="ORF">SAMN04488498_10249</name>
</gene>
<accession>A0A1I3W9F4</accession>
<dbReference type="Proteomes" id="UP000323300">
    <property type="component" value="Unassembled WGS sequence"/>
</dbReference>
<organism evidence="2 3">
    <name type="scientific">Neomesorhizobium albiziae</name>
    <dbReference type="NCBI Taxonomy" id="335020"/>
    <lineage>
        <taxon>Bacteria</taxon>
        <taxon>Pseudomonadati</taxon>
        <taxon>Pseudomonadota</taxon>
        <taxon>Alphaproteobacteria</taxon>
        <taxon>Hyphomicrobiales</taxon>
        <taxon>Phyllobacteriaceae</taxon>
        <taxon>Neomesorhizobium</taxon>
    </lineage>
</organism>
<dbReference type="SUPFAM" id="SSF51735">
    <property type="entry name" value="NAD(P)-binding Rossmann-fold domains"/>
    <property type="match status" value="1"/>
</dbReference>
<dbReference type="InterPro" id="IPR036291">
    <property type="entry name" value="NAD(P)-bd_dom_sf"/>
</dbReference>